<name>A0A0G1YG09_9BACT</name>
<sequence length="313" mass="36622">MKDIIIQSSSIAGRGLFAAREFKKGETIFCVRGSTIKYPSVPDWHIGQKWLNIGPNTWKIAYWDGPWKFINHSCAPNSGLRGKTKVVAMRPICRGEEVTIDYSCTEASTSRWRMVCRCGSSRCRKIIRTVQFLPEKLFKKYQNYIPNFLQKEYLSQKVYEGELSDGTRVLFAKGRIKKGEILYTVKGPIIYYPKAPRSEIGFHWLGIRKNTWLIPQRESPWWVMRHSCQPNVGLKDQTKVVAMRTIFPHEEVTIDDSITEADPNWRVDCRCGSSNCRREIRSIQYLPEKLFRQYQPFIPKFFQETYRKSKLRA</sequence>
<dbReference type="STRING" id="1619044.UY92_C0010G0021"/>
<accession>A0A0G1YG09</accession>
<evidence type="ECO:0000313" key="6">
    <source>
        <dbReference type="Proteomes" id="UP000033870"/>
    </source>
</evidence>
<dbReference type="InterPro" id="IPR046341">
    <property type="entry name" value="SET_dom_sf"/>
</dbReference>
<dbReference type="PANTHER" id="PTHR12350">
    <property type="entry name" value="HISTONE-LYSINE N-METHYLTRANSFERASE-RELATED"/>
    <property type="match status" value="1"/>
</dbReference>
<dbReference type="InterPro" id="IPR053201">
    <property type="entry name" value="Flavunoidine_N-MTase"/>
</dbReference>
<evidence type="ECO:0000313" key="5">
    <source>
        <dbReference type="EMBL" id="KKW42105.1"/>
    </source>
</evidence>
<dbReference type="PROSITE" id="PS50280">
    <property type="entry name" value="SET"/>
    <property type="match status" value="1"/>
</dbReference>
<evidence type="ECO:0000256" key="2">
    <source>
        <dbReference type="ARBA" id="ARBA00022691"/>
    </source>
</evidence>
<feature type="domain" description="Post-SET" evidence="4">
    <location>
        <begin position="265"/>
        <end position="281"/>
    </location>
</feature>
<dbReference type="SMART" id="SM00508">
    <property type="entry name" value="PostSET"/>
    <property type="match status" value="2"/>
</dbReference>
<dbReference type="PROSITE" id="PS50868">
    <property type="entry name" value="POST_SET"/>
    <property type="match status" value="2"/>
</dbReference>
<feature type="domain" description="Post-SET" evidence="4">
    <location>
        <begin position="112"/>
        <end position="128"/>
    </location>
</feature>
<proteinExistence type="predicted"/>
<keyword evidence="1" id="KW-0808">Transferase</keyword>
<keyword evidence="2" id="KW-0949">S-adenosyl-L-methionine</keyword>
<dbReference type="SMART" id="SM00317">
    <property type="entry name" value="SET"/>
    <property type="match status" value="1"/>
</dbReference>
<dbReference type="Proteomes" id="UP000033870">
    <property type="component" value="Unassembled WGS sequence"/>
</dbReference>
<comment type="caution">
    <text evidence="5">The sequence shown here is derived from an EMBL/GenBank/DDBJ whole genome shotgun (WGS) entry which is preliminary data.</text>
</comment>
<evidence type="ECO:0000259" key="4">
    <source>
        <dbReference type="PROSITE" id="PS50868"/>
    </source>
</evidence>
<dbReference type="GO" id="GO:0016740">
    <property type="term" value="F:transferase activity"/>
    <property type="evidence" value="ECO:0007669"/>
    <property type="project" value="UniProtKB-KW"/>
</dbReference>
<reference evidence="5 6" key="1">
    <citation type="journal article" date="2015" name="Nature">
        <title>rRNA introns, odd ribosomes, and small enigmatic genomes across a large radiation of phyla.</title>
        <authorList>
            <person name="Brown C.T."/>
            <person name="Hug L.A."/>
            <person name="Thomas B.C."/>
            <person name="Sharon I."/>
            <person name="Castelle C.J."/>
            <person name="Singh A."/>
            <person name="Wilkins M.J."/>
            <person name="Williams K.H."/>
            <person name="Banfield J.F."/>
        </authorList>
    </citation>
    <scope>NUCLEOTIDE SEQUENCE [LARGE SCALE GENOMIC DNA]</scope>
</reference>
<dbReference type="InterPro" id="IPR001214">
    <property type="entry name" value="SET_dom"/>
</dbReference>
<dbReference type="Gene3D" id="2.170.270.10">
    <property type="entry name" value="SET domain"/>
    <property type="match status" value="2"/>
</dbReference>
<dbReference type="AlphaFoldDB" id="A0A0G1YG09"/>
<dbReference type="PANTHER" id="PTHR12350:SF19">
    <property type="entry name" value="SET DOMAIN-CONTAINING PROTEIN"/>
    <property type="match status" value="1"/>
</dbReference>
<protein>
    <submittedName>
        <fullName evidence="5">Nuclear protein SET</fullName>
    </submittedName>
</protein>
<evidence type="ECO:0000259" key="3">
    <source>
        <dbReference type="PROSITE" id="PS50280"/>
    </source>
</evidence>
<dbReference type="EMBL" id="LCRX01000010">
    <property type="protein sequence ID" value="KKW42105.1"/>
    <property type="molecule type" value="Genomic_DNA"/>
</dbReference>
<dbReference type="SUPFAM" id="SSF82199">
    <property type="entry name" value="SET domain"/>
    <property type="match status" value="2"/>
</dbReference>
<evidence type="ECO:0000256" key="1">
    <source>
        <dbReference type="ARBA" id="ARBA00022679"/>
    </source>
</evidence>
<dbReference type="Pfam" id="PF00856">
    <property type="entry name" value="SET"/>
    <property type="match status" value="2"/>
</dbReference>
<dbReference type="InterPro" id="IPR003616">
    <property type="entry name" value="Post-SET_dom"/>
</dbReference>
<organism evidence="5 6">
    <name type="scientific">Candidatus Magasanikbacteria bacterium GW2011_GWA2_56_11</name>
    <dbReference type="NCBI Taxonomy" id="1619044"/>
    <lineage>
        <taxon>Bacteria</taxon>
        <taxon>Candidatus Magasanikiibacteriota</taxon>
    </lineage>
</organism>
<feature type="domain" description="SET" evidence="3">
    <location>
        <begin position="2"/>
        <end position="103"/>
    </location>
</feature>
<gene>
    <name evidence="5" type="ORF">UY92_C0010G0021</name>
</gene>